<accession>A0ABP4DKA2</accession>
<comment type="caution">
    <text evidence="2">The sequence shown here is derived from an EMBL/GenBank/DDBJ whole genome shotgun (WGS) entry which is preliminary data.</text>
</comment>
<feature type="transmembrane region" description="Helical" evidence="1">
    <location>
        <begin position="60"/>
        <end position="80"/>
    </location>
</feature>
<reference evidence="3" key="1">
    <citation type="journal article" date="2019" name="Int. J. Syst. Evol. Microbiol.">
        <title>The Global Catalogue of Microorganisms (GCM) 10K type strain sequencing project: providing services to taxonomists for standard genome sequencing and annotation.</title>
        <authorList>
            <consortium name="The Broad Institute Genomics Platform"/>
            <consortium name="The Broad Institute Genome Sequencing Center for Infectious Disease"/>
            <person name="Wu L."/>
            <person name="Ma J."/>
        </authorList>
    </citation>
    <scope>NUCLEOTIDE SEQUENCE [LARGE SCALE GENOMIC DNA]</scope>
    <source>
        <strain evidence="3">JCM 11269</strain>
    </source>
</reference>
<keyword evidence="1" id="KW-0812">Transmembrane</keyword>
<evidence type="ECO:0000256" key="1">
    <source>
        <dbReference type="SAM" id="Phobius"/>
    </source>
</evidence>
<protein>
    <submittedName>
        <fullName evidence="2">Uncharacterized protein</fullName>
    </submittedName>
</protein>
<organism evidence="2 3">
    <name type="scientific">Streptomyces thermogriseus</name>
    <dbReference type="NCBI Taxonomy" id="75292"/>
    <lineage>
        <taxon>Bacteria</taxon>
        <taxon>Bacillati</taxon>
        <taxon>Actinomycetota</taxon>
        <taxon>Actinomycetes</taxon>
        <taxon>Kitasatosporales</taxon>
        <taxon>Streptomycetaceae</taxon>
        <taxon>Streptomyces</taxon>
    </lineage>
</organism>
<feature type="transmembrane region" description="Helical" evidence="1">
    <location>
        <begin position="106"/>
        <end position="126"/>
    </location>
</feature>
<keyword evidence="1" id="KW-0472">Membrane</keyword>
<keyword evidence="3" id="KW-1185">Reference proteome</keyword>
<gene>
    <name evidence="2" type="ORF">GCM10009564_33210</name>
</gene>
<dbReference type="RefSeq" id="WP_067396826.1">
    <property type="nucleotide sequence ID" value="NZ_BAAAHU010000033.1"/>
</dbReference>
<name>A0ABP4DKA2_9ACTN</name>
<dbReference type="Proteomes" id="UP001501072">
    <property type="component" value="Unassembled WGS sequence"/>
</dbReference>
<sequence length="128" mass="13980">MSHASSAVALVAFVVGMAVFALVYCAVTVNWRQRKPLLWILVPLAGGIGIGLFKGESLDMILFSLGGGMALLSLMLLFPWGRRKELNRRKAAGEKIDSKEYEPPSWVVWVLLIGIVTWGLLSFSLFGG</sequence>
<evidence type="ECO:0000313" key="3">
    <source>
        <dbReference type="Proteomes" id="UP001501072"/>
    </source>
</evidence>
<proteinExistence type="predicted"/>
<keyword evidence="1" id="KW-1133">Transmembrane helix</keyword>
<dbReference type="EMBL" id="BAAAHU010000033">
    <property type="protein sequence ID" value="GAA1011675.1"/>
    <property type="molecule type" value="Genomic_DNA"/>
</dbReference>
<feature type="transmembrane region" description="Helical" evidence="1">
    <location>
        <begin position="37"/>
        <end position="54"/>
    </location>
</feature>
<evidence type="ECO:0000313" key="2">
    <source>
        <dbReference type="EMBL" id="GAA1011675.1"/>
    </source>
</evidence>
<feature type="transmembrane region" description="Helical" evidence="1">
    <location>
        <begin position="6"/>
        <end position="25"/>
    </location>
</feature>